<gene>
    <name evidence="3" type="ORF">ATJ88_3068</name>
</gene>
<reference evidence="3 4" key="1">
    <citation type="submission" date="2017-10" db="EMBL/GenBank/DDBJ databases">
        <title>Sequencing the genomes of 1000 actinobacteria strains.</title>
        <authorList>
            <person name="Klenk H.-P."/>
        </authorList>
    </citation>
    <scope>NUCLEOTIDE SEQUENCE [LARGE SCALE GENOMIC DNA]</scope>
    <source>
        <strain evidence="3 4">DSM 21863</strain>
    </source>
</reference>
<dbReference type="Proteomes" id="UP000224130">
    <property type="component" value="Unassembled WGS sequence"/>
</dbReference>
<keyword evidence="3" id="KW-0067">ATP-binding</keyword>
<dbReference type="AlphaFoldDB" id="A0A2A9F0P1"/>
<keyword evidence="3" id="KW-0378">Hydrolase</keyword>
<organism evidence="3 4">
    <name type="scientific">Isoptericola jiangsuensis</name>
    <dbReference type="NCBI Taxonomy" id="548579"/>
    <lineage>
        <taxon>Bacteria</taxon>
        <taxon>Bacillati</taxon>
        <taxon>Actinomycetota</taxon>
        <taxon>Actinomycetes</taxon>
        <taxon>Micrococcales</taxon>
        <taxon>Promicromonosporaceae</taxon>
        <taxon>Isoptericola</taxon>
    </lineage>
</organism>
<feature type="region of interest" description="Disordered" evidence="1">
    <location>
        <begin position="670"/>
        <end position="713"/>
    </location>
</feature>
<dbReference type="RefSeq" id="WP_098464564.1">
    <property type="nucleotide sequence ID" value="NZ_PDJJ01000001.1"/>
</dbReference>
<keyword evidence="3" id="KW-0347">Helicase</keyword>
<dbReference type="InterPro" id="IPR032830">
    <property type="entry name" value="XPB/Ssl2_N"/>
</dbReference>
<feature type="domain" description="Helicase XPB/Ssl2 N-terminal" evidence="2">
    <location>
        <begin position="476"/>
        <end position="598"/>
    </location>
</feature>
<comment type="caution">
    <text evidence="3">The sequence shown here is derived from an EMBL/GenBank/DDBJ whole genome shotgun (WGS) entry which is preliminary data.</text>
</comment>
<dbReference type="Pfam" id="PF13625">
    <property type="entry name" value="Helicase_C_3"/>
    <property type="match status" value="1"/>
</dbReference>
<sequence>MAGTYTEWVRQRGDDDLVALLAARPDLGTPAPSSLRSLAARAASRTSTERAVAHLDAGALAVLESLVALGADGTPVPVDALTTALGTPDAAAAVRRVLDRARPAALVWDDGDGLRPAPGLAEVLGPYPAGLGPLRPADGPDATAPPPAPPLDLPRADPAEQQVLDALAWGPPVGVVPAPGTTARAAVDGLVAAGLLLRSDARHVLLPHDVGLALRAGRTHRDPPLVAPRPHGRHVPAAVVDAESASAALEAVRLVARLVTAWDDDPPRTLRAGGLTVRDLRRLAADLETDETTASVVVELAAGAGLVADDGDSPASYVATLAADRWEEVDDADRWATLALAWSASRRTPWQVGSRDEKGTVRAPLSPDLHRPWVPRLRADVLDVLAAQPGTALDVGAVMEVLRWRSPRSVPPEAAVAGLLREAALLGVTGAGVLSTPGAVLTGGTPGTGQEAGAEVARAVLAEHLRAALPAEVHEVLLQGDLTGIVPGRPDAELARLLAAVADVESRGAATTVRFSTASVTRALDHGTSGDELLAELARRSPVPVPQPLEYLVRDTARRHEALRVGAVQAYVRAADPAVLAGLVEDPRLAGLGLVRLAPTVLGAAVPAAELHEVLRGRGLLSALEGPDGRAVGRRARPSRVDRRAPRAPAAVVRGTDDAARAAVVARMRGTAVPPEASATPGPGGAPSSDGAPVDTGPAATAGTPSDPVTSPGDALALLHEAIRDGRQVWIEMAGRTGALERRALRPLRLDGGRLRALDADREAELTVAVHRIASVEPV</sequence>
<evidence type="ECO:0000259" key="2">
    <source>
        <dbReference type="Pfam" id="PF13625"/>
    </source>
</evidence>
<protein>
    <submittedName>
        <fullName evidence="3">XPB/Ssl2-like helicase family protein</fullName>
    </submittedName>
</protein>
<dbReference type="EMBL" id="PDJJ01000001">
    <property type="protein sequence ID" value="PFG44346.1"/>
    <property type="molecule type" value="Genomic_DNA"/>
</dbReference>
<keyword evidence="3" id="KW-0547">Nucleotide-binding</keyword>
<feature type="region of interest" description="Disordered" evidence="1">
    <location>
        <begin position="131"/>
        <end position="151"/>
    </location>
</feature>
<dbReference type="OrthoDB" id="3415124at2"/>
<accession>A0A2A9F0P1</accession>
<evidence type="ECO:0000313" key="3">
    <source>
        <dbReference type="EMBL" id="PFG44346.1"/>
    </source>
</evidence>
<feature type="compositionally biased region" description="Low complexity" evidence="1">
    <location>
        <begin position="670"/>
        <end position="693"/>
    </location>
</feature>
<evidence type="ECO:0000256" key="1">
    <source>
        <dbReference type="SAM" id="MobiDB-lite"/>
    </source>
</evidence>
<evidence type="ECO:0000313" key="4">
    <source>
        <dbReference type="Proteomes" id="UP000224130"/>
    </source>
</evidence>
<feature type="region of interest" description="Disordered" evidence="1">
    <location>
        <begin position="623"/>
        <end position="654"/>
    </location>
</feature>
<proteinExistence type="predicted"/>
<name>A0A2A9F0P1_9MICO</name>
<keyword evidence="4" id="KW-1185">Reference proteome</keyword>
<dbReference type="GO" id="GO:0004386">
    <property type="term" value="F:helicase activity"/>
    <property type="evidence" value="ECO:0007669"/>
    <property type="project" value="UniProtKB-KW"/>
</dbReference>